<dbReference type="GO" id="GO:0016747">
    <property type="term" value="F:acyltransferase activity, transferring groups other than amino-acyl groups"/>
    <property type="evidence" value="ECO:0007669"/>
    <property type="project" value="InterPro"/>
</dbReference>
<evidence type="ECO:0000313" key="5">
    <source>
        <dbReference type="Proteomes" id="UP000516117"/>
    </source>
</evidence>
<dbReference type="Pfam" id="PF13508">
    <property type="entry name" value="Acetyltransf_7"/>
    <property type="match status" value="1"/>
</dbReference>
<dbReference type="AlphaFoldDB" id="A0A7H0H220"/>
<keyword evidence="1 4" id="KW-0808">Transferase</keyword>
<evidence type="ECO:0000259" key="3">
    <source>
        <dbReference type="PROSITE" id="PS51186"/>
    </source>
</evidence>
<gene>
    <name evidence="4" type="ORF">H9L22_09565</name>
</gene>
<dbReference type="SUPFAM" id="SSF55729">
    <property type="entry name" value="Acyl-CoA N-acyltransferases (Nat)"/>
    <property type="match status" value="1"/>
</dbReference>
<protein>
    <submittedName>
        <fullName evidence="4">GNAT family N-acetyltransferase</fullName>
    </submittedName>
</protein>
<keyword evidence="5" id="KW-1185">Reference proteome</keyword>
<evidence type="ECO:0000256" key="2">
    <source>
        <dbReference type="ARBA" id="ARBA00023315"/>
    </source>
</evidence>
<dbReference type="CDD" id="cd04301">
    <property type="entry name" value="NAT_SF"/>
    <property type="match status" value="1"/>
</dbReference>
<dbReference type="PANTHER" id="PTHR43800">
    <property type="entry name" value="PEPTIDYL-LYSINE N-ACETYLTRANSFERASE YJAB"/>
    <property type="match status" value="1"/>
</dbReference>
<keyword evidence="2" id="KW-0012">Acyltransferase</keyword>
<dbReference type="RefSeq" id="WP_187719726.1">
    <property type="nucleotide sequence ID" value="NZ_BAABBL010000022.1"/>
</dbReference>
<evidence type="ECO:0000256" key="1">
    <source>
        <dbReference type="ARBA" id="ARBA00022679"/>
    </source>
</evidence>
<proteinExistence type="predicted"/>
<dbReference type="KEGG" id="tdf:H9L22_09565"/>
<reference evidence="4 5" key="1">
    <citation type="submission" date="2020-08" db="EMBL/GenBank/DDBJ databases">
        <title>Genome sequence of Tessaracoccus defluvii JCM 17540T.</title>
        <authorList>
            <person name="Hyun D.-W."/>
            <person name="Bae J.-W."/>
        </authorList>
    </citation>
    <scope>NUCLEOTIDE SEQUENCE [LARGE SCALE GENOMIC DNA]</scope>
    <source>
        <strain evidence="4 5">JCM 17540</strain>
    </source>
</reference>
<dbReference type="InterPro" id="IPR000182">
    <property type="entry name" value="GNAT_dom"/>
</dbReference>
<dbReference type="PANTHER" id="PTHR43800:SF1">
    <property type="entry name" value="PEPTIDYL-LYSINE N-ACETYLTRANSFERASE YJAB"/>
    <property type="match status" value="1"/>
</dbReference>
<name>A0A7H0H220_9ACTN</name>
<feature type="domain" description="N-acetyltransferase" evidence="3">
    <location>
        <begin position="29"/>
        <end position="160"/>
    </location>
</feature>
<accession>A0A7H0H220</accession>
<dbReference type="Gene3D" id="3.40.630.30">
    <property type="match status" value="1"/>
</dbReference>
<organism evidence="4 5">
    <name type="scientific">Tessaracoccus defluvii</name>
    <dbReference type="NCBI Taxonomy" id="1285901"/>
    <lineage>
        <taxon>Bacteria</taxon>
        <taxon>Bacillati</taxon>
        <taxon>Actinomycetota</taxon>
        <taxon>Actinomycetes</taxon>
        <taxon>Propionibacteriales</taxon>
        <taxon>Propionibacteriaceae</taxon>
        <taxon>Tessaracoccus</taxon>
    </lineage>
</organism>
<dbReference type="EMBL" id="CP060789">
    <property type="protein sequence ID" value="QNP54586.1"/>
    <property type="molecule type" value="Genomic_DNA"/>
</dbReference>
<dbReference type="PROSITE" id="PS51186">
    <property type="entry name" value="GNAT"/>
    <property type="match status" value="1"/>
</dbReference>
<dbReference type="Proteomes" id="UP000516117">
    <property type="component" value="Chromosome"/>
</dbReference>
<dbReference type="InterPro" id="IPR016181">
    <property type="entry name" value="Acyl_CoA_acyltransferase"/>
</dbReference>
<sequence length="171" mass="18900">MNADVQPPAGPGPRPAILLRPVINEDEFPVLVEVWRSAVDATHDFVEEADLWEIEAMLAAAYLPNARVTVAEVDGRPVGFTGTADGRLEMMFVHNDHRHHGVGSALLDHVIREESVVELEVNEQNQQALGFYLAHGFEVSGRRDVDDAGRPYPLLHLTLRSPSISARPDRP</sequence>
<evidence type="ECO:0000313" key="4">
    <source>
        <dbReference type="EMBL" id="QNP54586.1"/>
    </source>
</evidence>